<organism evidence="2 3">
    <name type="scientific">Streptacidiphilus cavernicola</name>
    <dbReference type="NCBI Taxonomy" id="3342716"/>
    <lineage>
        <taxon>Bacteria</taxon>
        <taxon>Bacillati</taxon>
        <taxon>Actinomycetota</taxon>
        <taxon>Actinomycetes</taxon>
        <taxon>Kitasatosporales</taxon>
        <taxon>Streptomycetaceae</taxon>
        <taxon>Streptacidiphilus</taxon>
    </lineage>
</organism>
<name>A0ABV6VNY4_9ACTN</name>
<evidence type="ECO:0000313" key="3">
    <source>
        <dbReference type="Proteomes" id="UP001592531"/>
    </source>
</evidence>
<feature type="region of interest" description="Disordered" evidence="1">
    <location>
        <begin position="104"/>
        <end position="138"/>
    </location>
</feature>
<dbReference type="EMBL" id="JBHFAB010000002">
    <property type="protein sequence ID" value="MFC1415454.1"/>
    <property type="molecule type" value="Genomic_DNA"/>
</dbReference>
<evidence type="ECO:0008006" key="4">
    <source>
        <dbReference type="Google" id="ProtNLM"/>
    </source>
</evidence>
<gene>
    <name evidence="2" type="ORF">ACEZDE_02155</name>
</gene>
<reference evidence="2 3" key="1">
    <citation type="submission" date="2024-09" db="EMBL/GenBank/DDBJ databases">
        <authorList>
            <person name="Lee S.D."/>
        </authorList>
    </citation>
    <scope>NUCLEOTIDE SEQUENCE [LARGE SCALE GENOMIC DNA]</scope>
    <source>
        <strain evidence="2 3">N8-3</strain>
    </source>
</reference>
<dbReference type="Proteomes" id="UP001592531">
    <property type="component" value="Unassembled WGS sequence"/>
</dbReference>
<dbReference type="RefSeq" id="WP_380531232.1">
    <property type="nucleotide sequence ID" value="NZ_JBHFAB010000002.1"/>
</dbReference>
<accession>A0ABV6VNY4</accession>
<proteinExistence type="predicted"/>
<protein>
    <recommendedName>
        <fullName evidence="4">ABC transmembrane type-1 domain-containing protein</fullName>
    </recommendedName>
</protein>
<evidence type="ECO:0000256" key="1">
    <source>
        <dbReference type="SAM" id="MobiDB-lite"/>
    </source>
</evidence>
<comment type="caution">
    <text evidence="2">The sequence shown here is derived from an EMBL/GenBank/DDBJ whole genome shotgun (WGS) entry which is preliminary data.</text>
</comment>
<evidence type="ECO:0000313" key="2">
    <source>
        <dbReference type="EMBL" id="MFC1415454.1"/>
    </source>
</evidence>
<keyword evidence="3" id="KW-1185">Reference proteome</keyword>
<sequence length="138" mass="13531">MWIDASACGAAGGLIAEAVVTFGRLNAWQQARHTARATAAPLPRLDGFVDPLADSLAALLRVALGGVAGWLLHAEITGVYAAVTVGASAPALLAQVGRATTPAVALHGPDGAQPAALPSPGDGQGPPPTRAGDAGEAS</sequence>